<feature type="signal peptide" evidence="1">
    <location>
        <begin position="1"/>
        <end position="19"/>
    </location>
</feature>
<organism evidence="3 4">
    <name type="scientific">Colletotrichum sojae</name>
    <dbReference type="NCBI Taxonomy" id="2175907"/>
    <lineage>
        <taxon>Eukaryota</taxon>
        <taxon>Fungi</taxon>
        <taxon>Dikarya</taxon>
        <taxon>Ascomycota</taxon>
        <taxon>Pezizomycotina</taxon>
        <taxon>Sordariomycetes</taxon>
        <taxon>Hypocreomycetidae</taxon>
        <taxon>Glomerellales</taxon>
        <taxon>Glomerellaceae</taxon>
        <taxon>Colletotrichum</taxon>
        <taxon>Colletotrichum orchidearum species complex</taxon>
    </lineage>
</organism>
<gene>
    <name evidence="3" type="ORF">CSOJ01_15618</name>
</gene>
<evidence type="ECO:0000313" key="3">
    <source>
        <dbReference type="EMBL" id="KAF6785368.1"/>
    </source>
</evidence>
<dbReference type="InterPro" id="IPR029226">
    <property type="entry name" value="Ecp2-like"/>
</dbReference>
<name>A0A8H6IM37_9PEZI</name>
<keyword evidence="1" id="KW-0732">Signal</keyword>
<accession>A0A8H6IM37</accession>
<keyword evidence="4" id="KW-1185">Reference proteome</keyword>
<reference evidence="3 4" key="1">
    <citation type="journal article" date="2020" name="Phytopathology">
        <title>Genome Sequence Resources of Colletotrichum truncatum, C. plurivorum, C. musicola, and C. sojae: Four Species Pathogenic to Soybean (Glycine max).</title>
        <authorList>
            <person name="Rogerio F."/>
            <person name="Boufleur T.R."/>
            <person name="Ciampi-Guillardi M."/>
            <person name="Sukno S.A."/>
            <person name="Thon M.R."/>
            <person name="Massola Junior N.S."/>
            <person name="Baroncelli R."/>
        </authorList>
    </citation>
    <scope>NUCLEOTIDE SEQUENCE [LARGE SCALE GENOMIC DNA]</scope>
    <source>
        <strain evidence="3 4">LFN0009</strain>
    </source>
</reference>
<evidence type="ECO:0000313" key="4">
    <source>
        <dbReference type="Proteomes" id="UP000652219"/>
    </source>
</evidence>
<dbReference type="Proteomes" id="UP000652219">
    <property type="component" value="Unassembled WGS sequence"/>
</dbReference>
<feature type="chain" id="PRO_5034334213" description="Ecp2 effector protein-like domain-containing protein" evidence="1">
    <location>
        <begin position="20"/>
        <end position="605"/>
    </location>
</feature>
<dbReference type="Pfam" id="PF14856">
    <property type="entry name" value="Hce2"/>
    <property type="match status" value="3"/>
</dbReference>
<comment type="caution">
    <text evidence="3">The sequence shown here is derived from an EMBL/GenBank/DDBJ whole genome shotgun (WGS) entry which is preliminary data.</text>
</comment>
<sequence>MRKVFAPILALAGHAVARAVNGGGGTIPPNPAPVSEITFKASNGSDVVLNVGTGFSIAQYARNLPSPFAKLIRIEGADSYTELCTVRATRQAGSGMPRRDDCQALYDYVKGTNVFIYFEEHDVELRRWAEIFWVGTCAFRAQTYTNSVVFSNADMARFLDRALSREAWTIDGKMSASGEADCAASKGEHGKAPMFWRLQERAAPIPPAPVIKPRESESIEPVVFESFNDIPQNTSAYVLNDGVRDVTDPASSINGTTLSKRFKIYFDGEKAPAFCKPLWLSTDVDGAKSPLRSDCAHLLNFVKTHKATVIFKERDLNFWAKFAAHGTCGLSFMTTKDRLMITQDDMAVFLQRVVNWQAASTPDGGMRAKGGVSCNFGKGHTEWWKGEFRLFWRDPTLPIGQLERRDEPNMPKPLTASSLEPEKEPIALADDDSSINWADVFVPVADGTNATFQINTNGMVASPEKLARRLEYIETPLGPSKRCNGKNRWMGGAHKDSATTEDCKKLRDFIGKQRMYWRFNEEEIRNGRLVDPVVATPIAKYGTCHFAYGPRYYVVIGNMDIERILDGAIEHLDNTHGRMRGWSYTGCDIEGQFGYKTDGYWKIYP</sequence>
<evidence type="ECO:0000256" key="1">
    <source>
        <dbReference type="SAM" id="SignalP"/>
    </source>
</evidence>
<proteinExistence type="predicted"/>
<dbReference type="AlphaFoldDB" id="A0A8H6IM37"/>
<dbReference type="EMBL" id="WIGN01000696">
    <property type="protein sequence ID" value="KAF6785368.1"/>
    <property type="molecule type" value="Genomic_DNA"/>
</dbReference>
<evidence type="ECO:0000259" key="2">
    <source>
        <dbReference type="Pfam" id="PF14856"/>
    </source>
</evidence>
<feature type="domain" description="Ecp2 effector protein-like" evidence="2">
    <location>
        <begin position="283"/>
        <end position="374"/>
    </location>
</feature>
<feature type="domain" description="Ecp2 effector protein-like" evidence="2">
    <location>
        <begin position="483"/>
        <end position="587"/>
    </location>
</feature>
<feature type="domain" description="Ecp2 effector protein-like" evidence="2">
    <location>
        <begin position="91"/>
        <end position="182"/>
    </location>
</feature>
<protein>
    <recommendedName>
        <fullName evidence="2">Ecp2 effector protein-like domain-containing protein</fullName>
    </recommendedName>
</protein>